<organism evidence="2 3">
    <name type="scientific">Smittium simulii</name>
    <dbReference type="NCBI Taxonomy" id="133385"/>
    <lineage>
        <taxon>Eukaryota</taxon>
        <taxon>Fungi</taxon>
        <taxon>Fungi incertae sedis</taxon>
        <taxon>Zoopagomycota</taxon>
        <taxon>Kickxellomycotina</taxon>
        <taxon>Harpellomycetes</taxon>
        <taxon>Harpellales</taxon>
        <taxon>Legeriomycetaceae</taxon>
        <taxon>Smittium</taxon>
    </lineage>
</organism>
<gene>
    <name evidence="2" type="ORF">BB561_003685</name>
</gene>
<dbReference type="InterPro" id="IPR006993">
    <property type="entry name" value="Glut_rich_SH3-bd"/>
</dbReference>
<feature type="compositionally biased region" description="Basic and acidic residues" evidence="1">
    <location>
        <begin position="58"/>
        <end position="74"/>
    </location>
</feature>
<dbReference type="Pfam" id="PF04908">
    <property type="entry name" value="SH3BGR"/>
    <property type="match status" value="1"/>
</dbReference>
<dbReference type="OrthoDB" id="9932926at2759"/>
<evidence type="ECO:0000313" key="3">
    <source>
        <dbReference type="Proteomes" id="UP000245383"/>
    </source>
</evidence>
<keyword evidence="3" id="KW-1185">Reference proteome</keyword>
<dbReference type="Gene3D" id="3.40.30.10">
    <property type="entry name" value="Glutaredoxin"/>
    <property type="match status" value="1"/>
</dbReference>
<proteinExistence type="predicted"/>
<dbReference type="EMBL" id="MBFR01000153">
    <property type="protein sequence ID" value="PVU92666.1"/>
    <property type="molecule type" value="Genomic_DNA"/>
</dbReference>
<dbReference type="SUPFAM" id="SSF52833">
    <property type="entry name" value="Thioredoxin-like"/>
    <property type="match status" value="1"/>
</dbReference>
<feature type="compositionally biased region" description="Polar residues" evidence="1">
    <location>
        <begin position="196"/>
        <end position="229"/>
    </location>
</feature>
<feature type="region of interest" description="Disordered" evidence="1">
    <location>
        <begin position="167"/>
        <end position="229"/>
    </location>
</feature>
<dbReference type="InterPro" id="IPR036249">
    <property type="entry name" value="Thioredoxin-like_sf"/>
</dbReference>
<evidence type="ECO:0000313" key="2">
    <source>
        <dbReference type="EMBL" id="PVU92666.1"/>
    </source>
</evidence>
<name>A0A2T9YJZ8_9FUNG</name>
<dbReference type="PROSITE" id="PS51354">
    <property type="entry name" value="GLUTAREDOXIN_2"/>
    <property type="match status" value="1"/>
</dbReference>
<reference evidence="2 3" key="1">
    <citation type="journal article" date="2018" name="MBio">
        <title>Comparative Genomics Reveals the Core Gene Toolbox for the Fungus-Insect Symbiosis.</title>
        <authorList>
            <person name="Wang Y."/>
            <person name="Stata M."/>
            <person name="Wang W."/>
            <person name="Stajich J.E."/>
            <person name="White M.M."/>
            <person name="Moncalvo J.M."/>
        </authorList>
    </citation>
    <scope>NUCLEOTIDE SEQUENCE [LARGE SCALE GENOMIC DNA]</scope>
    <source>
        <strain evidence="2 3">SWE-8-4</strain>
    </source>
</reference>
<comment type="caution">
    <text evidence="2">The sequence shown here is derived from an EMBL/GenBank/DDBJ whole genome shotgun (WGS) entry which is preliminary data.</text>
</comment>
<accession>A0A2T9YJZ8</accession>
<dbReference type="AlphaFoldDB" id="A0A2T9YJZ8"/>
<feature type="compositionally biased region" description="Polar residues" evidence="1">
    <location>
        <begin position="167"/>
        <end position="187"/>
    </location>
</feature>
<protein>
    <submittedName>
        <fullName evidence="2">Uncharacterized protein</fullName>
    </submittedName>
</protein>
<dbReference type="Proteomes" id="UP000245383">
    <property type="component" value="Unassembled WGS sequence"/>
</dbReference>
<evidence type="ECO:0000256" key="1">
    <source>
        <dbReference type="SAM" id="MobiDB-lite"/>
    </source>
</evidence>
<sequence>MAENNLEDQQELIFETALSNDSYAQNLISDTLAEAPVVKKKEARLDLLPKPTKISAIESDKHNIPEIPTRKDSKNSNPELSEAIDQLQQGLDKPDTKAIHNLPLELDSSNEDLEYLISKVSLNIDSNNSQTANNTFNHLHLLSTDNDVSNVLKTNTSIDSTLLNPLNSSTESVNTDLQQKSTNNHNKTPLDDTNIEDTPNNTPLVDTNIEDTPNNTPLDDTNIEDTPNNTPLVDKNIENVSTLNQMQSNLDQIQKSDTISKNIPLNTKIESETKSFTQNIIESIQPDNPTTVTPRLQVYGSTISGNRTYKSQIKQSFNILKTHEIEFEFLCIAADSKAKSYMKRKALGNMTVPQFYVDKEFVGLFDDFYEANEADCLVEWLGLDEEPLDF</sequence>
<feature type="region of interest" description="Disordered" evidence="1">
    <location>
        <begin position="56"/>
        <end position="78"/>
    </location>
</feature>
<dbReference type="STRING" id="133385.A0A2T9YJZ8"/>